<gene>
    <name evidence="1" type="ordered locus">MTR_8g015800</name>
</gene>
<organism evidence="1 3">
    <name type="scientific">Medicago truncatula</name>
    <name type="common">Barrel medic</name>
    <name type="synonym">Medicago tribuloides</name>
    <dbReference type="NCBI Taxonomy" id="3880"/>
    <lineage>
        <taxon>Eukaryota</taxon>
        <taxon>Viridiplantae</taxon>
        <taxon>Streptophyta</taxon>
        <taxon>Embryophyta</taxon>
        <taxon>Tracheophyta</taxon>
        <taxon>Spermatophyta</taxon>
        <taxon>Magnoliopsida</taxon>
        <taxon>eudicotyledons</taxon>
        <taxon>Gunneridae</taxon>
        <taxon>Pentapetalae</taxon>
        <taxon>rosids</taxon>
        <taxon>fabids</taxon>
        <taxon>Fabales</taxon>
        <taxon>Fabaceae</taxon>
        <taxon>Papilionoideae</taxon>
        <taxon>50 kb inversion clade</taxon>
        <taxon>NPAAA clade</taxon>
        <taxon>Hologalegina</taxon>
        <taxon>IRL clade</taxon>
        <taxon>Trifolieae</taxon>
        <taxon>Medicago</taxon>
    </lineage>
</organism>
<evidence type="ECO:0000313" key="3">
    <source>
        <dbReference type="Proteomes" id="UP000002051"/>
    </source>
</evidence>
<sequence>MVLKITTQFSQILPIYRSLEDNKELQISKSNGSSKRMNEDELPLVPVALTFWSLPDRNSNVEQHLSEIKGLPHNPKSATRPEHVVIVIDGN</sequence>
<dbReference type="EnsemblPlants" id="KEH18299">
    <property type="protein sequence ID" value="KEH18299"/>
    <property type="gene ID" value="MTR_8g015800"/>
</dbReference>
<dbReference type="Proteomes" id="UP000002051">
    <property type="component" value="Chromosome 8"/>
</dbReference>
<evidence type="ECO:0000313" key="1">
    <source>
        <dbReference type="EMBL" id="KEH18299.1"/>
    </source>
</evidence>
<reference evidence="2" key="3">
    <citation type="submission" date="2015-04" db="UniProtKB">
        <authorList>
            <consortium name="EnsemblPlants"/>
        </authorList>
    </citation>
    <scope>IDENTIFICATION</scope>
    <source>
        <strain evidence="2">cv. Jemalong A17</strain>
    </source>
</reference>
<dbReference type="AlphaFoldDB" id="A0A072TLC4"/>
<evidence type="ECO:0000313" key="2">
    <source>
        <dbReference type="EnsemblPlants" id="KEH18299"/>
    </source>
</evidence>
<accession>A0A072TLC4</accession>
<reference evidence="1 3" key="1">
    <citation type="journal article" date="2011" name="Nature">
        <title>The Medicago genome provides insight into the evolution of rhizobial symbioses.</title>
        <authorList>
            <person name="Young N.D."/>
            <person name="Debelle F."/>
            <person name="Oldroyd G.E."/>
            <person name="Geurts R."/>
            <person name="Cannon S.B."/>
            <person name="Udvardi M.K."/>
            <person name="Benedito V.A."/>
            <person name="Mayer K.F."/>
            <person name="Gouzy J."/>
            <person name="Schoof H."/>
            <person name="Van de Peer Y."/>
            <person name="Proost S."/>
            <person name="Cook D.R."/>
            <person name="Meyers B.C."/>
            <person name="Spannagl M."/>
            <person name="Cheung F."/>
            <person name="De Mita S."/>
            <person name="Krishnakumar V."/>
            <person name="Gundlach H."/>
            <person name="Zhou S."/>
            <person name="Mudge J."/>
            <person name="Bharti A.K."/>
            <person name="Murray J.D."/>
            <person name="Naoumkina M.A."/>
            <person name="Rosen B."/>
            <person name="Silverstein K.A."/>
            <person name="Tang H."/>
            <person name="Rombauts S."/>
            <person name="Zhao P.X."/>
            <person name="Zhou P."/>
            <person name="Barbe V."/>
            <person name="Bardou P."/>
            <person name="Bechner M."/>
            <person name="Bellec A."/>
            <person name="Berger A."/>
            <person name="Berges H."/>
            <person name="Bidwell S."/>
            <person name="Bisseling T."/>
            <person name="Choisne N."/>
            <person name="Couloux A."/>
            <person name="Denny R."/>
            <person name="Deshpande S."/>
            <person name="Dai X."/>
            <person name="Doyle J.J."/>
            <person name="Dudez A.M."/>
            <person name="Farmer A.D."/>
            <person name="Fouteau S."/>
            <person name="Franken C."/>
            <person name="Gibelin C."/>
            <person name="Gish J."/>
            <person name="Goldstein S."/>
            <person name="Gonzalez A.J."/>
            <person name="Green P.J."/>
            <person name="Hallab A."/>
            <person name="Hartog M."/>
            <person name="Hua A."/>
            <person name="Humphray S.J."/>
            <person name="Jeong D.H."/>
            <person name="Jing Y."/>
            <person name="Jocker A."/>
            <person name="Kenton S.M."/>
            <person name="Kim D.J."/>
            <person name="Klee K."/>
            <person name="Lai H."/>
            <person name="Lang C."/>
            <person name="Lin S."/>
            <person name="Macmil S.L."/>
            <person name="Magdelenat G."/>
            <person name="Matthews L."/>
            <person name="McCorrison J."/>
            <person name="Monaghan E.L."/>
            <person name="Mun J.H."/>
            <person name="Najar F.Z."/>
            <person name="Nicholson C."/>
            <person name="Noirot C."/>
            <person name="O'Bleness M."/>
            <person name="Paule C.R."/>
            <person name="Poulain J."/>
            <person name="Prion F."/>
            <person name="Qin B."/>
            <person name="Qu C."/>
            <person name="Retzel E.F."/>
            <person name="Riddle C."/>
            <person name="Sallet E."/>
            <person name="Samain S."/>
            <person name="Samson N."/>
            <person name="Sanders I."/>
            <person name="Saurat O."/>
            <person name="Scarpelli C."/>
            <person name="Schiex T."/>
            <person name="Segurens B."/>
            <person name="Severin A.J."/>
            <person name="Sherrier D.J."/>
            <person name="Shi R."/>
            <person name="Sims S."/>
            <person name="Singer S.R."/>
            <person name="Sinharoy S."/>
            <person name="Sterck L."/>
            <person name="Viollet A."/>
            <person name="Wang B.B."/>
            <person name="Wang K."/>
            <person name="Wang M."/>
            <person name="Wang X."/>
            <person name="Warfsmann J."/>
            <person name="Weissenbach J."/>
            <person name="White D.D."/>
            <person name="White J.D."/>
            <person name="Wiley G.B."/>
            <person name="Wincker P."/>
            <person name="Xing Y."/>
            <person name="Yang L."/>
            <person name="Yao Z."/>
            <person name="Ying F."/>
            <person name="Zhai J."/>
            <person name="Zhou L."/>
            <person name="Zuber A."/>
            <person name="Denarie J."/>
            <person name="Dixon R.A."/>
            <person name="May G.D."/>
            <person name="Schwartz D.C."/>
            <person name="Rogers J."/>
            <person name="Quetier F."/>
            <person name="Town C.D."/>
            <person name="Roe B.A."/>
        </authorList>
    </citation>
    <scope>NUCLEOTIDE SEQUENCE [LARGE SCALE GENOMIC DNA]</scope>
    <source>
        <strain evidence="1">A17</strain>
        <strain evidence="2 3">cv. Jemalong A17</strain>
    </source>
</reference>
<proteinExistence type="predicted"/>
<dbReference type="EMBL" id="CM001224">
    <property type="protein sequence ID" value="KEH18299.1"/>
    <property type="molecule type" value="Genomic_DNA"/>
</dbReference>
<name>A0A072TLC4_MEDTR</name>
<protein>
    <submittedName>
        <fullName evidence="1 2">Uncharacterized protein</fullName>
    </submittedName>
</protein>
<dbReference type="HOGENOM" id="CLU_2430471_0_0_1"/>
<reference evidence="1 3" key="2">
    <citation type="journal article" date="2014" name="BMC Genomics">
        <title>An improved genome release (version Mt4.0) for the model legume Medicago truncatula.</title>
        <authorList>
            <person name="Tang H."/>
            <person name="Krishnakumar V."/>
            <person name="Bidwell S."/>
            <person name="Rosen B."/>
            <person name="Chan A."/>
            <person name="Zhou S."/>
            <person name="Gentzbittel L."/>
            <person name="Childs K.L."/>
            <person name="Yandell M."/>
            <person name="Gundlach H."/>
            <person name="Mayer K.F."/>
            <person name="Schwartz D.C."/>
            <person name="Town C.D."/>
        </authorList>
    </citation>
    <scope>GENOME REANNOTATION</scope>
    <source>
        <strain evidence="1">A17</strain>
        <strain evidence="2 3">cv. Jemalong A17</strain>
    </source>
</reference>
<keyword evidence="3" id="KW-1185">Reference proteome</keyword>